<dbReference type="InterPro" id="IPR014327">
    <property type="entry name" value="RNA_pol_sigma70_bacteroid"/>
</dbReference>
<keyword evidence="4" id="KW-0804">Transcription</keyword>
<dbReference type="GO" id="GO:0003677">
    <property type="term" value="F:DNA binding"/>
    <property type="evidence" value="ECO:0007669"/>
    <property type="project" value="InterPro"/>
</dbReference>
<organism evidence="7 8">
    <name type="scientific">Puia dinghuensis</name>
    <dbReference type="NCBI Taxonomy" id="1792502"/>
    <lineage>
        <taxon>Bacteria</taxon>
        <taxon>Pseudomonadati</taxon>
        <taxon>Bacteroidota</taxon>
        <taxon>Chitinophagia</taxon>
        <taxon>Chitinophagales</taxon>
        <taxon>Chitinophagaceae</taxon>
        <taxon>Puia</taxon>
    </lineage>
</organism>
<name>A0A8J2UHI3_9BACT</name>
<keyword evidence="7" id="KW-0240">DNA-directed RNA polymerase</keyword>
<dbReference type="InterPro" id="IPR036388">
    <property type="entry name" value="WH-like_DNA-bd_sf"/>
</dbReference>
<accession>A0A8J2UHI3</accession>
<dbReference type="Proteomes" id="UP000607559">
    <property type="component" value="Unassembled WGS sequence"/>
</dbReference>
<dbReference type="Pfam" id="PF08281">
    <property type="entry name" value="Sigma70_r4_2"/>
    <property type="match status" value="1"/>
</dbReference>
<gene>
    <name evidence="7" type="ORF">GCM10011511_47870</name>
</gene>
<keyword evidence="2" id="KW-0805">Transcription regulation</keyword>
<dbReference type="NCBIfam" id="TIGR02937">
    <property type="entry name" value="sigma70-ECF"/>
    <property type="match status" value="1"/>
</dbReference>
<keyword evidence="3" id="KW-0731">Sigma factor</keyword>
<evidence type="ECO:0000259" key="6">
    <source>
        <dbReference type="Pfam" id="PF08281"/>
    </source>
</evidence>
<dbReference type="InterPro" id="IPR014284">
    <property type="entry name" value="RNA_pol_sigma-70_dom"/>
</dbReference>
<dbReference type="Pfam" id="PF04542">
    <property type="entry name" value="Sigma70_r2"/>
    <property type="match status" value="1"/>
</dbReference>
<protein>
    <submittedName>
        <fullName evidence="7">DNA-directed RNA polymerase sigma-70 factor</fullName>
    </submittedName>
</protein>
<feature type="domain" description="RNA polymerase sigma-70 region 2" evidence="5">
    <location>
        <begin position="28"/>
        <end position="92"/>
    </location>
</feature>
<dbReference type="RefSeq" id="WP_188936555.1">
    <property type="nucleotide sequence ID" value="NZ_BMJC01000005.1"/>
</dbReference>
<dbReference type="AlphaFoldDB" id="A0A8J2UHI3"/>
<dbReference type="InterPro" id="IPR039425">
    <property type="entry name" value="RNA_pol_sigma-70-like"/>
</dbReference>
<keyword evidence="8" id="KW-1185">Reference proteome</keyword>
<dbReference type="CDD" id="cd06171">
    <property type="entry name" value="Sigma70_r4"/>
    <property type="match status" value="1"/>
</dbReference>
<dbReference type="SUPFAM" id="SSF88946">
    <property type="entry name" value="Sigma2 domain of RNA polymerase sigma factors"/>
    <property type="match status" value="1"/>
</dbReference>
<dbReference type="SUPFAM" id="SSF88659">
    <property type="entry name" value="Sigma3 and sigma4 domains of RNA polymerase sigma factors"/>
    <property type="match status" value="1"/>
</dbReference>
<dbReference type="InterPro" id="IPR013325">
    <property type="entry name" value="RNA_pol_sigma_r2"/>
</dbReference>
<feature type="domain" description="RNA polymerase sigma factor 70 region 4 type 2" evidence="6">
    <location>
        <begin position="124"/>
        <end position="174"/>
    </location>
</feature>
<dbReference type="InterPro" id="IPR013324">
    <property type="entry name" value="RNA_pol_sigma_r3/r4-like"/>
</dbReference>
<dbReference type="Gene3D" id="1.10.1740.10">
    <property type="match status" value="1"/>
</dbReference>
<sequence>MSATPFHIDKALLRLISKGDTSAFNRFYHQTNAMIYKAAMAYVKDPQIAEEIVQVVYIKIWEYRERLIQVQDPDDYLYILARNTVFDYFRKVAAEHKHLAALRQQSPEHSDLVTASLQEKEGRQLLRQVVARLPSQQQQVYLLSSEEQMSYDEIAAAMHISRFTVKRHLELARRFVRKCLHHLGGLF</sequence>
<evidence type="ECO:0000313" key="7">
    <source>
        <dbReference type="EMBL" id="GGB18468.1"/>
    </source>
</evidence>
<dbReference type="EMBL" id="BMJC01000005">
    <property type="protein sequence ID" value="GGB18468.1"/>
    <property type="molecule type" value="Genomic_DNA"/>
</dbReference>
<dbReference type="PANTHER" id="PTHR43133:SF46">
    <property type="entry name" value="RNA POLYMERASE SIGMA-70 FACTOR ECF SUBFAMILY"/>
    <property type="match status" value="1"/>
</dbReference>
<dbReference type="GO" id="GO:0000428">
    <property type="term" value="C:DNA-directed RNA polymerase complex"/>
    <property type="evidence" value="ECO:0007669"/>
    <property type="project" value="UniProtKB-KW"/>
</dbReference>
<dbReference type="NCBIfam" id="TIGR02985">
    <property type="entry name" value="Sig70_bacteroi1"/>
    <property type="match status" value="1"/>
</dbReference>
<comment type="caution">
    <text evidence="7">The sequence shown here is derived from an EMBL/GenBank/DDBJ whole genome shotgun (WGS) entry which is preliminary data.</text>
</comment>
<dbReference type="InterPro" id="IPR013249">
    <property type="entry name" value="RNA_pol_sigma70_r4_t2"/>
</dbReference>
<evidence type="ECO:0000256" key="1">
    <source>
        <dbReference type="ARBA" id="ARBA00010641"/>
    </source>
</evidence>
<dbReference type="PANTHER" id="PTHR43133">
    <property type="entry name" value="RNA POLYMERASE ECF-TYPE SIGMA FACTO"/>
    <property type="match status" value="1"/>
</dbReference>
<dbReference type="GO" id="GO:0006352">
    <property type="term" value="P:DNA-templated transcription initiation"/>
    <property type="evidence" value="ECO:0007669"/>
    <property type="project" value="InterPro"/>
</dbReference>
<reference evidence="7" key="1">
    <citation type="journal article" date="2014" name="Int. J. Syst. Evol. Microbiol.">
        <title>Complete genome sequence of Corynebacterium casei LMG S-19264T (=DSM 44701T), isolated from a smear-ripened cheese.</title>
        <authorList>
            <consortium name="US DOE Joint Genome Institute (JGI-PGF)"/>
            <person name="Walter F."/>
            <person name="Albersmeier A."/>
            <person name="Kalinowski J."/>
            <person name="Ruckert C."/>
        </authorList>
    </citation>
    <scope>NUCLEOTIDE SEQUENCE</scope>
    <source>
        <strain evidence="7">CGMCC 1.15448</strain>
    </source>
</reference>
<comment type="similarity">
    <text evidence="1">Belongs to the sigma-70 factor family. ECF subfamily.</text>
</comment>
<evidence type="ECO:0000256" key="3">
    <source>
        <dbReference type="ARBA" id="ARBA00023082"/>
    </source>
</evidence>
<evidence type="ECO:0000256" key="2">
    <source>
        <dbReference type="ARBA" id="ARBA00023015"/>
    </source>
</evidence>
<reference evidence="7" key="2">
    <citation type="submission" date="2020-09" db="EMBL/GenBank/DDBJ databases">
        <authorList>
            <person name="Sun Q."/>
            <person name="Zhou Y."/>
        </authorList>
    </citation>
    <scope>NUCLEOTIDE SEQUENCE</scope>
    <source>
        <strain evidence="7">CGMCC 1.15448</strain>
    </source>
</reference>
<evidence type="ECO:0000313" key="8">
    <source>
        <dbReference type="Proteomes" id="UP000607559"/>
    </source>
</evidence>
<evidence type="ECO:0000256" key="4">
    <source>
        <dbReference type="ARBA" id="ARBA00023163"/>
    </source>
</evidence>
<dbReference type="Gene3D" id="1.10.10.10">
    <property type="entry name" value="Winged helix-like DNA-binding domain superfamily/Winged helix DNA-binding domain"/>
    <property type="match status" value="1"/>
</dbReference>
<dbReference type="InterPro" id="IPR007627">
    <property type="entry name" value="RNA_pol_sigma70_r2"/>
</dbReference>
<evidence type="ECO:0000259" key="5">
    <source>
        <dbReference type="Pfam" id="PF04542"/>
    </source>
</evidence>
<dbReference type="GO" id="GO:0016987">
    <property type="term" value="F:sigma factor activity"/>
    <property type="evidence" value="ECO:0007669"/>
    <property type="project" value="UniProtKB-KW"/>
</dbReference>
<proteinExistence type="inferred from homology"/>